<reference evidence="1 2" key="1">
    <citation type="submission" date="2013-01" db="EMBL/GenBank/DDBJ databases">
        <authorList>
            <person name="Harkins D.M."/>
            <person name="Durkin A.S."/>
            <person name="Brinkac L.M."/>
            <person name="Haft D.H."/>
            <person name="Selengut J.D."/>
            <person name="Sanka R."/>
            <person name="DePew J."/>
            <person name="Purushe J."/>
            <person name="Matthias M.A."/>
            <person name="Vinetz J.M."/>
            <person name="Sutton G.G."/>
            <person name="Nierman W.C."/>
            <person name="Fouts D.E."/>
        </authorList>
    </citation>
    <scope>NUCLEOTIDE SEQUENCE [LARGE SCALE GENOMIC DNA]</scope>
    <source>
        <strain evidence="1 2">HAI1536</strain>
    </source>
</reference>
<protein>
    <submittedName>
        <fullName evidence="1">Uncharacterized protein</fullName>
    </submittedName>
</protein>
<dbReference type="RefSeq" id="WP_002177469.1">
    <property type="nucleotide sequence ID" value="NZ_AKWD02000024.1"/>
</dbReference>
<organism evidence="1 2">
    <name type="scientific">Leptospira noguchii</name>
    <dbReference type="NCBI Taxonomy" id="28182"/>
    <lineage>
        <taxon>Bacteria</taxon>
        <taxon>Pseudomonadati</taxon>
        <taxon>Spirochaetota</taxon>
        <taxon>Spirochaetia</taxon>
        <taxon>Leptospirales</taxon>
        <taxon>Leptospiraceae</taxon>
        <taxon>Leptospira</taxon>
    </lineage>
</organism>
<dbReference type="AlphaFoldDB" id="M6VNE2"/>
<dbReference type="EMBL" id="AKWD02000024">
    <property type="protein sequence ID" value="EMO54564.1"/>
    <property type="molecule type" value="Genomic_DNA"/>
</dbReference>
<dbReference type="STRING" id="28182.GCA_001568325_00959"/>
<proteinExistence type="predicted"/>
<comment type="caution">
    <text evidence="1">The sequence shown here is derived from an EMBL/GenBank/DDBJ whole genome shotgun (WGS) entry which is preliminary data.</text>
</comment>
<name>M6VNE2_9LEPT</name>
<dbReference type="GeneID" id="23202804"/>
<dbReference type="Proteomes" id="UP000012112">
    <property type="component" value="Unassembled WGS sequence"/>
</dbReference>
<accession>M6VNE2</accession>
<evidence type="ECO:0000313" key="2">
    <source>
        <dbReference type="Proteomes" id="UP000012112"/>
    </source>
</evidence>
<gene>
    <name evidence="1" type="ORF">LEP1GSC172_4188</name>
</gene>
<sequence>MLFEIQLYNKDQNKYDLEIESILKKSYIDAGFTDPEMAEKIFALKNVEKSKWQLHKRCGDQSELIQTPTDNLQKSTKRKSKYLDSGKLLTNFMKSSNILEILPETGSEIIDSFRLMKKHITHDNRLFFKYYR</sequence>
<evidence type="ECO:0000313" key="1">
    <source>
        <dbReference type="EMBL" id="EMO54564.1"/>
    </source>
</evidence>